<keyword evidence="2" id="KW-1185">Reference proteome</keyword>
<dbReference type="FunCoup" id="E3NAA4">
    <property type="interactions" value="1080"/>
</dbReference>
<dbReference type="AlphaFoldDB" id="E3NAA4"/>
<reference evidence="1" key="1">
    <citation type="submission" date="2007-07" db="EMBL/GenBank/DDBJ databases">
        <title>PCAP assembly of the Caenorhabditis remanei genome.</title>
        <authorList>
            <consortium name="The Caenorhabditis remanei Sequencing Consortium"/>
            <person name="Wilson R.K."/>
        </authorList>
    </citation>
    <scope>NUCLEOTIDE SEQUENCE [LARGE SCALE GENOMIC DNA]</scope>
    <source>
        <strain evidence="1">PB4641</strain>
    </source>
</reference>
<gene>
    <name evidence="1" type="ORF">CRE_25844</name>
</gene>
<name>E3NAA4_CAERE</name>
<dbReference type="Proteomes" id="UP000008281">
    <property type="component" value="Unassembled WGS sequence"/>
</dbReference>
<dbReference type="InParanoid" id="E3NAA4"/>
<proteinExistence type="predicted"/>
<accession>E3NAA4</accession>
<evidence type="ECO:0000313" key="1">
    <source>
        <dbReference type="EMBL" id="EFO91020.1"/>
    </source>
</evidence>
<protein>
    <submittedName>
        <fullName evidence="1">Uncharacterized protein</fullName>
    </submittedName>
</protein>
<dbReference type="EMBL" id="DS268573">
    <property type="protein sequence ID" value="EFO91020.1"/>
    <property type="molecule type" value="Genomic_DNA"/>
</dbReference>
<evidence type="ECO:0000313" key="2">
    <source>
        <dbReference type="Proteomes" id="UP000008281"/>
    </source>
</evidence>
<dbReference type="eggNOG" id="ENOG502TIYB">
    <property type="taxonomic scope" value="Eukaryota"/>
</dbReference>
<dbReference type="OMA" id="HLGSHIF"/>
<dbReference type="HOGENOM" id="CLU_133443_0_0_1"/>
<sequence>MSEQLQDLEDYIQYQFDDIPSFKLAVFLNSEEIKVKTVVGEVEENLISTLISSVHDHQTPENFHLGSHIFSKDTLKSTEKLLEYSSESDSPRVFVVKRNDNLLIVYCRGTSCEKDQGRNELHQIRLPRHAKLEITLIFRARHFSQNYRGDSGLSMACMKGVGKETLPHFNH</sequence>
<organism evidence="2">
    <name type="scientific">Caenorhabditis remanei</name>
    <name type="common">Caenorhabditis vulgaris</name>
    <dbReference type="NCBI Taxonomy" id="31234"/>
    <lineage>
        <taxon>Eukaryota</taxon>
        <taxon>Metazoa</taxon>
        <taxon>Ecdysozoa</taxon>
        <taxon>Nematoda</taxon>
        <taxon>Chromadorea</taxon>
        <taxon>Rhabditida</taxon>
        <taxon>Rhabditina</taxon>
        <taxon>Rhabditomorpha</taxon>
        <taxon>Rhabditoidea</taxon>
        <taxon>Rhabditidae</taxon>
        <taxon>Peloderinae</taxon>
        <taxon>Caenorhabditis</taxon>
    </lineage>
</organism>
<dbReference type="OrthoDB" id="5801125at2759"/>